<gene>
    <name evidence="2" type="ORF">H5410_041116</name>
</gene>
<evidence type="ECO:0000313" key="2">
    <source>
        <dbReference type="EMBL" id="KAG5590602.1"/>
    </source>
</evidence>
<evidence type="ECO:0000256" key="1">
    <source>
        <dbReference type="SAM" id="MobiDB-lite"/>
    </source>
</evidence>
<accession>A0A9J5XS40</accession>
<dbReference type="EMBL" id="JACXVP010000008">
    <property type="protein sequence ID" value="KAG5590602.1"/>
    <property type="molecule type" value="Genomic_DNA"/>
</dbReference>
<name>A0A9J5XS40_SOLCO</name>
<feature type="compositionally biased region" description="Acidic residues" evidence="1">
    <location>
        <begin position="182"/>
        <end position="194"/>
    </location>
</feature>
<proteinExistence type="predicted"/>
<organism evidence="2 3">
    <name type="scientific">Solanum commersonii</name>
    <name type="common">Commerson's wild potato</name>
    <name type="synonym">Commerson's nightshade</name>
    <dbReference type="NCBI Taxonomy" id="4109"/>
    <lineage>
        <taxon>Eukaryota</taxon>
        <taxon>Viridiplantae</taxon>
        <taxon>Streptophyta</taxon>
        <taxon>Embryophyta</taxon>
        <taxon>Tracheophyta</taxon>
        <taxon>Spermatophyta</taxon>
        <taxon>Magnoliopsida</taxon>
        <taxon>eudicotyledons</taxon>
        <taxon>Gunneridae</taxon>
        <taxon>Pentapetalae</taxon>
        <taxon>asterids</taxon>
        <taxon>lamiids</taxon>
        <taxon>Solanales</taxon>
        <taxon>Solanaceae</taxon>
        <taxon>Solanoideae</taxon>
        <taxon>Solaneae</taxon>
        <taxon>Solanum</taxon>
    </lineage>
</organism>
<feature type="region of interest" description="Disordered" evidence="1">
    <location>
        <begin position="1"/>
        <end position="27"/>
    </location>
</feature>
<comment type="caution">
    <text evidence="2">The sequence shown here is derived from an EMBL/GenBank/DDBJ whole genome shotgun (WGS) entry which is preliminary data.</text>
</comment>
<dbReference type="AlphaFoldDB" id="A0A9J5XS40"/>
<dbReference type="Proteomes" id="UP000824120">
    <property type="component" value="Chromosome 8"/>
</dbReference>
<feature type="region of interest" description="Disordered" evidence="1">
    <location>
        <begin position="182"/>
        <end position="210"/>
    </location>
</feature>
<protein>
    <submittedName>
        <fullName evidence="2">Uncharacterized protein</fullName>
    </submittedName>
</protein>
<reference evidence="2 3" key="1">
    <citation type="submission" date="2020-09" db="EMBL/GenBank/DDBJ databases">
        <title>De no assembly of potato wild relative species, Solanum commersonii.</title>
        <authorList>
            <person name="Cho K."/>
        </authorList>
    </citation>
    <scope>NUCLEOTIDE SEQUENCE [LARGE SCALE GENOMIC DNA]</scope>
    <source>
        <strain evidence="2">LZ3.2</strain>
        <tissue evidence="2">Leaf</tissue>
    </source>
</reference>
<sequence>MAPKENNVAGSKWSRKGEASGSGNREPAKKFEKKAVKEYGLLWFDCQWEPKYMGDEYVDKIRLQTQFLAIYRTVLELGLEFIFYHLGDCNLTLGVVTRYLRAQGTEEEACDLTIAFRPDLMERQARDDSVMARMFGMAELQLRIGGCPATDAKMETMAERYPFSESATFLCKTGHAFLETLDDDEATNDEEEDDVTPRLGVLRGASHQLT</sequence>
<evidence type="ECO:0000313" key="3">
    <source>
        <dbReference type="Proteomes" id="UP000824120"/>
    </source>
</evidence>
<keyword evidence="3" id="KW-1185">Reference proteome</keyword>